<name>A0A399EPP1_9DEIN</name>
<protein>
    <recommendedName>
        <fullName evidence="4 8">Methionyl-tRNA formyltransferase</fullName>
        <ecNumber evidence="3 8">2.1.2.9</ecNumber>
    </recommendedName>
</protein>
<evidence type="ECO:0000256" key="4">
    <source>
        <dbReference type="ARBA" id="ARBA00016014"/>
    </source>
</evidence>
<comment type="catalytic activity">
    <reaction evidence="7 8">
        <text>L-methionyl-tRNA(fMet) + (6R)-10-formyltetrahydrofolate = N-formyl-L-methionyl-tRNA(fMet) + (6S)-5,6,7,8-tetrahydrofolate + H(+)</text>
        <dbReference type="Rhea" id="RHEA:24380"/>
        <dbReference type="Rhea" id="RHEA-COMP:9952"/>
        <dbReference type="Rhea" id="RHEA-COMP:9953"/>
        <dbReference type="ChEBI" id="CHEBI:15378"/>
        <dbReference type="ChEBI" id="CHEBI:57453"/>
        <dbReference type="ChEBI" id="CHEBI:78530"/>
        <dbReference type="ChEBI" id="CHEBI:78844"/>
        <dbReference type="ChEBI" id="CHEBI:195366"/>
        <dbReference type="EC" id="2.1.2.9"/>
    </reaction>
</comment>
<dbReference type="InterPro" id="IPR041711">
    <property type="entry name" value="Met-tRNA-FMT_N"/>
</dbReference>
<organism evidence="12 13">
    <name type="scientific">Calidithermus terrae</name>
    <dbReference type="NCBI Taxonomy" id="1408545"/>
    <lineage>
        <taxon>Bacteria</taxon>
        <taxon>Thermotogati</taxon>
        <taxon>Deinococcota</taxon>
        <taxon>Deinococci</taxon>
        <taxon>Thermales</taxon>
        <taxon>Thermaceae</taxon>
        <taxon>Calidithermus</taxon>
    </lineage>
</organism>
<proteinExistence type="inferred from homology"/>
<dbReference type="GO" id="GO:0004479">
    <property type="term" value="F:methionyl-tRNA formyltransferase activity"/>
    <property type="evidence" value="ECO:0007669"/>
    <property type="project" value="UniProtKB-UniRule"/>
</dbReference>
<keyword evidence="13" id="KW-1185">Reference proteome</keyword>
<reference evidence="12 13" key="1">
    <citation type="submission" date="2018-08" db="EMBL/GenBank/DDBJ databases">
        <title>Meiothermus terrae DSM 26712 genome sequencing project.</title>
        <authorList>
            <person name="Da Costa M.S."/>
            <person name="Albuquerque L."/>
            <person name="Raposo P."/>
            <person name="Froufe H.J.C."/>
            <person name="Barroso C.S."/>
            <person name="Egas C."/>
        </authorList>
    </citation>
    <scope>NUCLEOTIDE SEQUENCE [LARGE SCALE GENOMIC DNA]</scope>
    <source>
        <strain evidence="12 13">DSM 26712</strain>
    </source>
</reference>
<evidence type="ECO:0000256" key="9">
    <source>
        <dbReference type="SAM" id="MobiDB-lite"/>
    </source>
</evidence>
<dbReference type="PANTHER" id="PTHR11138">
    <property type="entry name" value="METHIONYL-TRNA FORMYLTRANSFERASE"/>
    <property type="match status" value="1"/>
</dbReference>
<keyword evidence="6 8" id="KW-0648">Protein biosynthesis</keyword>
<dbReference type="SUPFAM" id="SSF50486">
    <property type="entry name" value="FMT C-terminal domain-like"/>
    <property type="match status" value="1"/>
</dbReference>
<dbReference type="CDD" id="cd08704">
    <property type="entry name" value="Met_tRNA_FMT_C"/>
    <property type="match status" value="1"/>
</dbReference>
<dbReference type="SUPFAM" id="SSF53328">
    <property type="entry name" value="Formyltransferase"/>
    <property type="match status" value="1"/>
</dbReference>
<feature type="region of interest" description="Disordered" evidence="9">
    <location>
        <begin position="246"/>
        <end position="269"/>
    </location>
</feature>
<evidence type="ECO:0000256" key="6">
    <source>
        <dbReference type="ARBA" id="ARBA00022917"/>
    </source>
</evidence>
<dbReference type="GO" id="GO:0005829">
    <property type="term" value="C:cytosol"/>
    <property type="evidence" value="ECO:0007669"/>
    <property type="project" value="TreeGrafter"/>
</dbReference>
<evidence type="ECO:0000256" key="1">
    <source>
        <dbReference type="ARBA" id="ARBA00002606"/>
    </source>
</evidence>
<dbReference type="InterPro" id="IPR037022">
    <property type="entry name" value="Formyl_trans_C_sf"/>
</dbReference>
<feature type="binding site" evidence="8">
    <location>
        <begin position="121"/>
        <end position="124"/>
    </location>
    <ligand>
        <name>(6S)-5,6,7,8-tetrahydrofolate</name>
        <dbReference type="ChEBI" id="CHEBI:57453"/>
    </ligand>
</feature>
<evidence type="ECO:0000256" key="7">
    <source>
        <dbReference type="ARBA" id="ARBA00048558"/>
    </source>
</evidence>
<feature type="domain" description="Formyl transferase N-terminal" evidence="10">
    <location>
        <begin position="14"/>
        <end position="192"/>
    </location>
</feature>
<evidence type="ECO:0000313" key="12">
    <source>
        <dbReference type="EMBL" id="RIH85460.1"/>
    </source>
</evidence>
<dbReference type="Gene3D" id="3.10.25.10">
    <property type="entry name" value="Formyl transferase, C-terminal domain"/>
    <property type="match status" value="1"/>
</dbReference>
<evidence type="ECO:0000256" key="2">
    <source>
        <dbReference type="ARBA" id="ARBA00010699"/>
    </source>
</evidence>
<dbReference type="EMBL" id="QXDL01000058">
    <property type="protein sequence ID" value="RIH85460.1"/>
    <property type="molecule type" value="Genomic_DNA"/>
</dbReference>
<evidence type="ECO:0000256" key="8">
    <source>
        <dbReference type="HAMAP-Rule" id="MF_00182"/>
    </source>
</evidence>
<dbReference type="InterPro" id="IPR036477">
    <property type="entry name" value="Formyl_transf_N_sf"/>
</dbReference>
<dbReference type="InterPro" id="IPR005793">
    <property type="entry name" value="Formyl_trans_C"/>
</dbReference>
<evidence type="ECO:0000256" key="3">
    <source>
        <dbReference type="ARBA" id="ARBA00012261"/>
    </source>
</evidence>
<dbReference type="InterPro" id="IPR005794">
    <property type="entry name" value="Fmt"/>
</dbReference>
<sequence length="335" mass="36158">MNPAEPPAPGPRRRVAFFGSPAWAVPVLEALYRRHEVLLVVTQPDKPAGRGLELTPCPVARRAAELGLPLEKPAKLRKNPDFLERVRALGLEVAVTAAYGKILPAELLEIPRHGFLNLHPSDLPKYRGPAPVQWTLINGDAETAVSIMRTDAGMDTGPVVSKFHTPVGPHETALELSERLRDKGIELLLEALERLEHLTLTPQPAEGTHAPMLEKDDGRVVWERPAHEIYNRHRGVQPWPGSWFELPGGSGPRLDTGGSGPRPEPSGKRVKVLSMRPVEGRGEPGAVLGVDSSGVAVATGNGAILLQQVQPEGKKPMPAADWARGARLEAGSRLG</sequence>
<dbReference type="PANTHER" id="PTHR11138:SF5">
    <property type="entry name" value="METHIONYL-TRNA FORMYLTRANSFERASE, MITOCHONDRIAL"/>
    <property type="match status" value="1"/>
</dbReference>
<comment type="caution">
    <text evidence="12">The sequence shown here is derived from an EMBL/GenBank/DDBJ whole genome shotgun (WGS) entry which is preliminary data.</text>
</comment>
<dbReference type="Proteomes" id="UP000265715">
    <property type="component" value="Unassembled WGS sequence"/>
</dbReference>
<dbReference type="EC" id="2.1.2.9" evidence="3 8"/>
<dbReference type="Pfam" id="PF00551">
    <property type="entry name" value="Formyl_trans_N"/>
    <property type="match status" value="1"/>
</dbReference>
<dbReference type="InterPro" id="IPR002376">
    <property type="entry name" value="Formyl_transf_N"/>
</dbReference>
<comment type="function">
    <text evidence="1 8">Attaches a formyl group to the free amino group of methionyl-tRNA(fMet). The formyl group appears to play a dual role in the initiator identity of N-formylmethionyl-tRNA by promoting its recognition by IF2 and preventing the misappropriation of this tRNA by the elongation apparatus.</text>
</comment>
<accession>A0A399EPP1</accession>
<evidence type="ECO:0000259" key="10">
    <source>
        <dbReference type="Pfam" id="PF00551"/>
    </source>
</evidence>
<dbReference type="Gene3D" id="3.40.50.170">
    <property type="entry name" value="Formyl transferase, N-terminal domain"/>
    <property type="match status" value="1"/>
</dbReference>
<dbReference type="AlphaFoldDB" id="A0A399EPP1"/>
<evidence type="ECO:0000259" key="11">
    <source>
        <dbReference type="Pfam" id="PF02911"/>
    </source>
</evidence>
<dbReference type="CDD" id="cd08646">
    <property type="entry name" value="FMT_core_Met-tRNA-FMT_N"/>
    <property type="match status" value="1"/>
</dbReference>
<feature type="domain" description="Formyl transferase C-terminal" evidence="11">
    <location>
        <begin position="213"/>
        <end position="326"/>
    </location>
</feature>
<dbReference type="InterPro" id="IPR044135">
    <property type="entry name" value="Met-tRNA-FMT_C"/>
</dbReference>
<dbReference type="RefSeq" id="WP_170159605.1">
    <property type="nucleotide sequence ID" value="NZ_QXDL01000058.1"/>
</dbReference>
<evidence type="ECO:0000313" key="13">
    <source>
        <dbReference type="Proteomes" id="UP000265715"/>
    </source>
</evidence>
<dbReference type="NCBIfam" id="TIGR00460">
    <property type="entry name" value="fmt"/>
    <property type="match status" value="1"/>
</dbReference>
<evidence type="ECO:0000256" key="5">
    <source>
        <dbReference type="ARBA" id="ARBA00022679"/>
    </source>
</evidence>
<comment type="similarity">
    <text evidence="2 8">Belongs to the Fmt family.</text>
</comment>
<dbReference type="InterPro" id="IPR011034">
    <property type="entry name" value="Formyl_transferase-like_C_sf"/>
</dbReference>
<gene>
    <name evidence="8 12" type="primary">fmt</name>
    <name evidence="12" type="ORF">Mterra_01698</name>
</gene>
<dbReference type="Pfam" id="PF02911">
    <property type="entry name" value="Formyl_trans_C"/>
    <property type="match status" value="1"/>
</dbReference>
<keyword evidence="5 8" id="KW-0808">Transferase</keyword>
<dbReference type="HAMAP" id="MF_00182">
    <property type="entry name" value="Formyl_trans"/>
    <property type="match status" value="1"/>
</dbReference>